<evidence type="ECO:0000313" key="1">
    <source>
        <dbReference type="EMBL" id="TKA11739.1"/>
    </source>
</evidence>
<keyword evidence="2" id="KW-1185">Reference proteome</keyword>
<dbReference type="EMBL" id="SUMC01000007">
    <property type="protein sequence ID" value="TKA11739.1"/>
    <property type="molecule type" value="Genomic_DNA"/>
</dbReference>
<organism evidence="1 2">
    <name type="scientific">Actinacidiphila oryziradicis</name>
    <dbReference type="NCBI Taxonomy" id="2571141"/>
    <lineage>
        <taxon>Bacteria</taxon>
        <taxon>Bacillati</taxon>
        <taxon>Actinomycetota</taxon>
        <taxon>Actinomycetes</taxon>
        <taxon>Kitasatosporales</taxon>
        <taxon>Streptomycetaceae</taxon>
        <taxon>Actinacidiphila</taxon>
    </lineage>
</organism>
<dbReference type="RefSeq" id="WP_136723199.1">
    <property type="nucleotide sequence ID" value="NZ_SUMC01000007.1"/>
</dbReference>
<gene>
    <name evidence="1" type="ORF">FCI23_10440</name>
</gene>
<dbReference type="AlphaFoldDB" id="A0A4V5N0E5"/>
<evidence type="ECO:0000313" key="2">
    <source>
        <dbReference type="Proteomes" id="UP000305778"/>
    </source>
</evidence>
<dbReference type="Proteomes" id="UP000305778">
    <property type="component" value="Unassembled WGS sequence"/>
</dbReference>
<comment type="caution">
    <text evidence="1">The sequence shown here is derived from an EMBL/GenBank/DDBJ whole genome shotgun (WGS) entry which is preliminary data.</text>
</comment>
<sequence length="215" mass="23819">MTKQLTVHNATITTAAVEVKTLTISGKQVTLAVFRQLQEETILNPVNATLTGELWGRVNYHPDKCADAATHVHVVWQKDGELRRAHVRAPEEAAHKHLHAGLYAEAVIADGLIRSHLAARRPDRLQVAGSPASQDLGFTRFIHRGVQFHGPVRKEFLAAYGDHPDRLGGEELWGRVRHVAGPDATVESIAERLPALAYHQSWRQLAELPQLFIAV</sequence>
<protein>
    <submittedName>
        <fullName evidence="1">Uncharacterized protein</fullName>
    </submittedName>
</protein>
<reference evidence="1 2" key="1">
    <citation type="submission" date="2019-04" db="EMBL/GenBank/DDBJ databases">
        <title>Streptomyces oryziradicis sp. nov., a novel actinomycete isolated from rhizosphere soil of rice (Oryza sativa L.).</title>
        <authorList>
            <person name="Li C."/>
        </authorList>
    </citation>
    <scope>NUCLEOTIDE SEQUENCE [LARGE SCALE GENOMIC DNA]</scope>
    <source>
        <strain evidence="1 2">NEAU-C40</strain>
    </source>
</reference>
<proteinExistence type="predicted"/>
<name>A0A4V5N0E5_9ACTN</name>
<accession>A0A4V5N0E5</accession>
<dbReference type="OrthoDB" id="4238290at2"/>